<evidence type="ECO:0000256" key="12">
    <source>
        <dbReference type="ARBA" id="ARBA00023180"/>
    </source>
</evidence>
<evidence type="ECO:0000256" key="3">
    <source>
        <dbReference type="ARBA" id="ARBA00010676"/>
    </source>
</evidence>
<keyword evidence="10" id="KW-0472">Membrane</keyword>
<evidence type="ECO:0000256" key="1">
    <source>
        <dbReference type="ARBA" id="ARBA00001973"/>
    </source>
</evidence>
<evidence type="ECO:0000256" key="10">
    <source>
        <dbReference type="ARBA" id="ARBA00023136"/>
    </source>
</evidence>
<dbReference type="InterPro" id="IPR014784">
    <property type="entry name" value="Cu2_ascorb_mOase-like_C"/>
</dbReference>
<dbReference type="GO" id="GO:0042421">
    <property type="term" value="P:norepinephrine biosynthetic process"/>
    <property type="evidence" value="ECO:0007669"/>
    <property type="project" value="TreeGrafter"/>
</dbReference>
<keyword evidence="11" id="KW-1015">Disulfide bond</keyword>
<evidence type="ECO:0000259" key="14">
    <source>
        <dbReference type="Pfam" id="PF03712"/>
    </source>
</evidence>
<dbReference type="PANTHER" id="PTHR10157">
    <property type="entry name" value="DOPAMINE BETA HYDROXYLASE RELATED"/>
    <property type="match status" value="1"/>
</dbReference>
<name>A0A813XHB0_9BILA</name>
<accession>A0A813XHB0</accession>
<evidence type="ECO:0000313" key="15">
    <source>
        <dbReference type="EMBL" id="CAF0866143.1"/>
    </source>
</evidence>
<gene>
    <name evidence="16" type="ORF">GPM918_LOCUS7125</name>
    <name evidence="15" type="ORF">OVA965_LOCUS7888</name>
    <name evidence="18" type="ORF">SRO942_LOCUS7125</name>
    <name evidence="17" type="ORF">TMI583_LOCUS7884</name>
</gene>
<dbReference type="FunFam" id="2.60.120.310:FF:000004">
    <property type="entry name" value="DBH-like monooxygenase protein 1"/>
    <property type="match status" value="1"/>
</dbReference>
<evidence type="ECO:0000256" key="9">
    <source>
        <dbReference type="ARBA" id="ARBA00023033"/>
    </source>
</evidence>
<keyword evidence="7" id="KW-0560">Oxidoreductase</keyword>
<dbReference type="Gene3D" id="2.60.120.230">
    <property type="match status" value="1"/>
</dbReference>
<comment type="caution">
    <text evidence="16">The sequence shown here is derived from an EMBL/GenBank/DDBJ whole genome shotgun (WGS) entry which is preliminary data.</text>
</comment>
<dbReference type="InterPro" id="IPR028460">
    <property type="entry name" value="Tbh/DBH"/>
</dbReference>
<reference evidence="16" key="1">
    <citation type="submission" date="2021-02" db="EMBL/GenBank/DDBJ databases">
        <authorList>
            <person name="Nowell W R."/>
        </authorList>
    </citation>
    <scope>NUCLEOTIDE SEQUENCE</scope>
</reference>
<dbReference type="GO" id="GO:0006589">
    <property type="term" value="P:octopamine biosynthetic process"/>
    <property type="evidence" value="ECO:0007669"/>
    <property type="project" value="TreeGrafter"/>
</dbReference>
<evidence type="ECO:0000256" key="8">
    <source>
        <dbReference type="ARBA" id="ARBA00023008"/>
    </source>
</evidence>
<evidence type="ECO:0000313" key="17">
    <source>
        <dbReference type="EMBL" id="CAF3650964.1"/>
    </source>
</evidence>
<evidence type="ECO:0000256" key="7">
    <source>
        <dbReference type="ARBA" id="ARBA00023002"/>
    </source>
</evidence>
<dbReference type="Proteomes" id="UP000677228">
    <property type="component" value="Unassembled WGS sequence"/>
</dbReference>
<protein>
    <recommendedName>
        <fullName evidence="20">Tyramine beta-hydroxylase</fullName>
    </recommendedName>
</protein>
<proteinExistence type="inferred from homology"/>
<keyword evidence="19" id="KW-1185">Reference proteome</keyword>
<dbReference type="PANTHER" id="PTHR10157:SF29">
    <property type="entry name" value="DOPAMINE BETA-HYDROXYLASE"/>
    <property type="match status" value="1"/>
</dbReference>
<dbReference type="FunFam" id="2.60.120.230:FF:000001">
    <property type="entry name" value="Monooxygenase, DBH-like 1"/>
    <property type="match status" value="1"/>
</dbReference>
<evidence type="ECO:0008006" key="20">
    <source>
        <dbReference type="Google" id="ProtNLM"/>
    </source>
</evidence>
<comment type="similarity">
    <text evidence="3">Belongs to the copper type II ascorbate-dependent monooxygenase family.</text>
</comment>
<dbReference type="Proteomes" id="UP000682733">
    <property type="component" value="Unassembled WGS sequence"/>
</dbReference>
<dbReference type="AlphaFoldDB" id="A0A813XHB0"/>
<evidence type="ECO:0000256" key="2">
    <source>
        <dbReference type="ARBA" id="ARBA00004370"/>
    </source>
</evidence>
<keyword evidence="6" id="KW-1133">Transmembrane helix</keyword>
<dbReference type="EMBL" id="CAJOBA010002581">
    <property type="protein sequence ID" value="CAF3650964.1"/>
    <property type="molecule type" value="Genomic_DNA"/>
</dbReference>
<dbReference type="SUPFAM" id="SSF49742">
    <property type="entry name" value="PHM/PNGase F"/>
    <property type="match status" value="2"/>
</dbReference>
<dbReference type="GO" id="GO:0005615">
    <property type="term" value="C:extracellular space"/>
    <property type="evidence" value="ECO:0007669"/>
    <property type="project" value="TreeGrafter"/>
</dbReference>
<feature type="domain" description="Copper type II ascorbate-dependent monooxygenase N-terminal" evidence="13">
    <location>
        <begin position="10"/>
        <end position="138"/>
    </location>
</feature>
<keyword evidence="4" id="KW-0812">Transmembrane</keyword>
<dbReference type="PRINTS" id="PR00767">
    <property type="entry name" value="DBMONOXGNASE"/>
</dbReference>
<evidence type="ECO:0000256" key="5">
    <source>
        <dbReference type="ARBA" id="ARBA00022723"/>
    </source>
</evidence>
<comment type="cofactor">
    <cofactor evidence="1">
        <name>Cu(2+)</name>
        <dbReference type="ChEBI" id="CHEBI:29036"/>
    </cofactor>
</comment>
<dbReference type="InterPro" id="IPR000945">
    <property type="entry name" value="DBH-like"/>
</dbReference>
<dbReference type="EMBL" id="CAJOBC010001144">
    <property type="protein sequence ID" value="CAF3658847.1"/>
    <property type="molecule type" value="Genomic_DNA"/>
</dbReference>
<dbReference type="PROSITE" id="PS00084">
    <property type="entry name" value="CU2_MONOOXYGENASE_1"/>
    <property type="match status" value="1"/>
</dbReference>
<keyword evidence="9" id="KW-0503">Monooxygenase</keyword>
<keyword evidence="12" id="KW-0325">Glycoprotein</keyword>
<dbReference type="EMBL" id="CAJNOK010002580">
    <property type="protein sequence ID" value="CAF0866143.1"/>
    <property type="molecule type" value="Genomic_DNA"/>
</dbReference>
<dbReference type="Proteomes" id="UP000663829">
    <property type="component" value="Unassembled WGS sequence"/>
</dbReference>
<evidence type="ECO:0000313" key="19">
    <source>
        <dbReference type="Proteomes" id="UP000663829"/>
    </source>
</evidence>
<dbReference type="Pfam" id="PF01082">
    <property type="entry name" value="Cu2_monooxygen"/>
    <property type="match status" value="1"/>
</dbReference>
<dbReference type="EMBL" id="CAJNOQ010001144">
    <property type="protein sequence ID" value="CAF0871532.1"/>
    <property type="molecule type" value="Genomic_DNA"/>
</dbReference>
<dbReference type="GO" id="GO:0030667">
    <property type="term" value="C:secretory granule membrane"/>
    <property type="evidence" value="ECO:0007669"/>
    <property type="project" value="TreeGrafter"/>
</dbReference>
<dbReference type="InterPro" id="IPR000323">
    <property type="entry name" value="Cu2_ascorb_mOase_N"/>
</dbReference>
<evidence type="ECO:0000256" key="4">
    <source>
        <dbReference type="ARBA" id="ARBA00022692"/>
    </source>
</evidence>
<dbReference type="OrthoDB" id="129121at2759"/>
<evidence type="ECO:0000259" key="13">
    <source>
        <dbReference type="Pfam" id="PF01082"/>
    </source>
</evidence>
<dbReference type="GO" id="GO:0042420">
    <property type="term" value="P:dopamine catabolic process"/>
    <property type="evidence" value="ECO:0007669"/>
    <property type="project" value="TreeGrafter"/>
</dbReference>
<sequence length="396" mass="45209">MISNNEPHVDFRNFNVTIPDVETTYWCTRFELPSEIVKKPHHIIRFDGIVSPQSEGVVHHMELFHCNVPPEKEVPKFNGPCTTEQKPMGLTECRRVIGAWALGAANFIYPKEAGGTIGGRAQSRYVVLEVHFNNPDLKSNIIDQSGIRIYYTPQRRKYDAAIMEVGLEYNSKNSIPPHLAAFRLSGYCLGPCTNVGLPETGITVFASQLHTHSTGVQVFTRIIRTDGKIEILNIDRHYSPHFQEIRILQKPIQIYRNDTILHTCIYNTLRRDDMTFGGYSIHDEMCVNYMHYYPKAELELCKTSVNDASLNEFFLAIHKVDYALTDTTHKTVEENYESIRWTPLTSAILQTFYEEAPIHLSCNGSNGNYLPGGNWDIYSAQEPLQRDVVLPSRCHQ</sequence>
<dbReference type="GO" id="GO:0004500">
    <property type="term" value="F:dopamine beta-monooxygenase activity"/>
    <property type="evidence" value="ECO:0007669"/>
    <property type="project" value="InterPro"/>
</dbReference>
<dbReference type="InterPro" id="IPR020611">
    <property type="entry name" value="Cu2_ascorb_mOase_CS-1"/>
</dbReference>
<comment type="subcellular location">
    <subcellularLocation>
        <location evidence="2">Membrane</location>
    </subcellularLocation>
</comment>
<feature type="domain" description="Copper type II ascorbate-dependent monooxygenase C-terminal" evidence="14">
    <location>
        <begin position="158"/>
        <end position="313"/>
    </location>
</feature>
<dbReference type="Gene3D" id="2.60.120.310">
    <property type="entry name" value="Copper type II, ascorbate-dependent monooxygenase, N-terminal domain"/>
    <property type="match status" value="1"/>
</dbReference>
<evidence type="ECO:0000256" key="6">
    <source>
        <dbReference type="ARBA" id="ARBA00022989"/>
    </source>
</evidence>
<dbReference type="InterPro" id="IPR024548">
    <property type="entry name" value="Cu2_monoox_C"/>
</dbReference>
<dbReference type="InterPro" id="IPR008977">
    <property type="entry name" value="PHM/PNGase_F_dom_sf"/>
</dbReference>
<evidence type="ECO:0000313" key="16">
    <source>
        <dbReference type="EMBL" id="CAF0871532.1"/>
    </source>
</evidence>
<dbReference type="Proteomes" id="UP000681722">
    <property type="component" value="Unassembled WGS sequence"/>
</dbReference>
<organism evidence="16 19">
    <name type="scientific">Didymodactylos carnosus</name>
    <dbReference type="NCBI Taxonomy" id="1234261"/>
    <lineage>
        <taxon>Eukaryota</taxon>
        <taxon>Metazoa</taxon>
        <taxon>Spiralia</taxon>
        <taxon>Gnathifera</taxon>
        <taxon>Rotifera</taxon>
        <taxon>Eurotatoria</taxon>
        <taxon>Bdelloidea</taxon>
        <taxon>Philodinida</taxon>
        <taxon>Philodinidae</taxon>
        <taxon>Didymodactylos</taxon>
    </lineage>
</organism>
<dbReference type="InterPro" id="IPR036939">
    <property type="entry name" value="Cu2_ascorb_mOase_N_sf"/>
</dbReference>
<dbReference type="Pfam" id="PF03712">
    <property type="entry name" value="Cu2_monoox_C"/>
    <property type="match status" value="1"/>
</dbReference>
<keyword evidence="8" id="KW-0186">Copper</keyword>
<evidence type="ECO:0000256" key="11">
    <source>
        <dbReference type="ARBA" id="ARBA00023157"/>
    </source>
</evidence>
<dbReference type="GO" id="GO:0005507">
    <property type="term" value="F:copper ion binding"/>
    <property type="evidence" value="ECO:0007669"/>
    <property type="project" value="InterPro"/>
</dbReference>
<evidence type="ECO:0000313" key="18">
    <source>
        <dbReference type="EMBL" id="CAF3658847.1"/>
    </source>
</evidence>
<keyword evidence="5" id="KW-0479">Metal-binding</keyword>